<reference evidence="3" key="1">
    <citation type="submission" date="2016-10" db="EMBL/GenBank/DDBJ databases">
        <authorList>
            <person name="Varghese N."/>
            <person name="Submissions S."/>
        </authorList>
    </citation>
    <scope>NUCLEOTIDE SEQUENCE [LARGE SCALE GENOMIC DNA]</scope>
    <source>
        <strain evidence="3">DSM 17616</strain>
    </source>
</reference>
<dbReference type="GO" id="GO:0000455">
    <property type="term" value="P:enzyme-directed rRNA pseudouridine synthesis"/>
    <property type="evidence" value="ECO:0007669"/>
    <property type="project" value="TreeGrafter"/>
</dbReference>
<dbReference type="SUPFAM" id="SSF55120">
    <property type="entry name" value="Pseudouridine synthase"/>
    <property type="match status" value="1"/>
</dbReference>
<dbReference type="InterPro" id="IPR006145">
    <property type="entry name" value="PsdUridine_synth_RsuA/RluA"/>
</dbReference>
<dbReference type="GO" id="GO:0140098">
    <property type="term" value="F:catalytic activity, acting on RNA"/>
    <property type="evidence" value="ECO:0007669"/>
    <property type="project" value="UniProtKB-ARBA"/>
</dbReference>
<evidence type="ECO:0000313" key="3">
    <source>
        <dbReference type="Proteomes" id="UP000199371"/>
    </source>
</evidence>
<dbReference type="Pfam" id="PF00849">
    <property type="entry name" value="PseudoU_synth_2"/>
    <property type="match status" value="1"/>
</dbReference>
<name>A0A1H6MY23_9GAMM</name>
<proteinExistence type="predicted"/>
<dbReference type="STRING" id="173990.SAMN05660691_03343"/>
<protein>
    <submittedName>
        <fullName evidence="2">tRNA pseudouridine32 synthase / 23S rRNA pseudouridine746 synthase</fullName>
    </submittedName>
</protein>
<dbReference type="AlphaFoldDB" id="A0A1H6MY23"/>
<dbReference type="InterPro" id="IPR020103">
    <property type="entry name" value="PsdUridine_synth_cat_dom_sf"/>
</dbReference>
<dbReference type="Gene3D" id="3.30.2350.10">
    <property type="entry name" value="Pseudouridine synthase"/>
    <property type="match status" value="1"/>
</dbReference>
<sequence length="313" mass="35169">MLHCALIFLPESTVSIARQASEITLPAVNNGWHTVLQFLCSQFPFISETIWRQRIAAGKVHWFNGAVISADTPFMPSKRLCYYREVTAEPAIPFAHEILYRDQHIIVADKPHFLPVTPGGDYVNECLLARLQRDTGLSDIVPLHRLDRDTAGLVLFSVNAQSRPAYYQLFSEGTIHKQYQAVARLTPQAATAALPKQWHIANRIEKSTPRFINAIVAGEVNAQSTISLVAKSGELGLFELTPHSGKTHQLRLHMLSLAMPILHDTYYPKLQPKQAPQFDKPLQLLAKQLSFTDPLTQEQQQFSSKQQLSAWLG</sequence>
<keyword evidence="3" id="KW-1185">Reference proteome</keyword>
<dbReference type="GO" id="GO:0009982">
    <property type="term" value="F:pseudouridine synthase activity"/>
    <property type="evidence" value="ECO:0007669"/>
    <property type="project" value="InterPro"/>
</dbReference>
<evidence type="ECO:0000259" key="1">
    <source>
        <dbReference type="Pfam" id="PF00849"/>
    </source>
</evidence>
<dbReference type="EMBL" id="FNXF01000015">
    <property type="protein sequence ID" value="SEI07075.1"/>
    <property type="molecule type" value="Genomic_DNA"/>
</dbReference>
<evidence type="ECO:0000313" key="2">
    <source>
        <dbReference type="EMBL" id="SEI07075.1"/>
    </source>
</evidence>
<dbReference type="PANTHER" id="PTHR21600:SF84">
    <property type="entry name" value="PSEUDOURIDINE SYNTHASE RSUA_RLUA-LIKE DOMAIN-CONTAINING PROTEIN"/>
    <property type="match status" value="1"/>
</dbReference>
<dbReference type="PROSITE" id="PS01129">
    <property type="entry name" value="PSI_RLU"/>
    <property type="match status" value="1"/>
</dbReference>
<organism evidence="2 3">
    <name type="scientific">Rheinheimera pacifica</name>
    <dbReference type="NCBI Taxonomy" id="173990"/>
    <lineage>
        <taxon>Bacteria</taxon>
        <taxon>Pseudomonadati</taxon>
        <taxon>Pseudomonadota</taxon>
        <taxon>Gammaproteobacteria</taxon>
        <taxon>Chromatiales</taxon>
        <taxon>Chromatiaceae</taxon>
        <taxon>Rheinheimera</taxon>
    </lineage>
</organism>
<dbReference type="PANTHER" id="PTHR21600">
    <property type="entry name" value="MITOCHONDRIAL RNA PSEUDOURIDINE SYNTHASE"/>
    <property type="match status" value="1"/>
</dbReference>
<dbReference type="Proteomes" id="UP000199371">
    <property type="component" value="Unassembled WGS sequence"/>
</dbReference>
<dbReference type="InterPro" id="IPR050188">
    <property type="entry name" value="RluA_PseudoU_synthase"/>
</dbReference>
<dbReference type="GO" id="GO:0003723">
    <property type="term" value="F:RNA binding"/>
    <property type="evidence" value="ECO:0007669"/>
    <property type="project" value="InterPro"/>
</dbReference>
<feature type="domain" description="Pseudouridine synthase RsuA/RluA-like" evidence="1">
    <location>
        <begin position="104"/>
        <end position="255"/>
    </location>
</feature>
<accession>A0A1H6MY23</accession>
<dbReference type="InterPro" id="IPR006224">
    <property type="entry name" value="PsdUridine_synth_RluA-like_CS"/>
</dbReference>
<gene>
    <name evidence="2" type="ORF">SAMN05660691_03343</name>
</gene>